<reference evidence="1 2" key="2">
    <citation type="journal article" date="2022" name="Mol. Ecol. Resour.">
        <title>The genomes of chicory, endive, great burdock and yacon provide insights into Asteraceae paleo-polyploidization history and plant inulin production.</title>
        <authorList>
            <person name="Fan W."/>
            <person name="Wang S."/>
            <person name="Wang H."/>
            <person name="Wang A."/>
            <person name="Jiang F."/>
            <person name="Liu H."/>
            <person name="Zhao H."/>
            <person name="Xu D."/>
            <person name="Zhang Y."/>
        </authorList>
    </citation>
    <scope>NUCLEOTIDE SEQUENCE [LARGE SCALE GENOMIC DNA]</scope>
    <source>
        <strain evidence="2">cv. Punajuju</strain>
        <tissue evidence="1">Leaves</tissue>
    </source>
</reference>
<accession>A0ACB9F0L5</accession>
<proteinExistence type="predicted"/>
<reference evidence="2" key="1">
    <citation type="journal article" date="2022" name="Mol. Ecol. Resour.">
        <title>The genomes of chicory, endive, great burdock and yacon provide insights into Asteraceae palaeo-polyploidization history and plant inulin production.</title>
        <authorList>
            <person name="Fan W."/>
            <person name="Wang S."/>
            <person name="Wang H."/>
            <person name="Wang A."/>
            <person name="Jiang F."/>
            <person name="Liu H."/>
            <person name="Zhao H."/>
            <person name="Xu D."/>
            <person name="Zhang Y."/>
        </authorList>
    </citation>
    <scope>NUCLEOTIDE SEQUENCE [LARGE SCALE GENOMIC DNA]</scope>
    <source>
        <strain evidence="2">cv. Punajuju</strain>
    </source>
</reference>
<comment type="caution">
    <text evidence="1">The sequence shown here is derived from an EMBL/GenBank/DDBJ whole genome shotgun (WGS) entry which is preliminary data.</text>
</comment>
<gene>
    <name evidence="1" type="ORF">L2E82_14505</name>
</gene>
<keyword evidence="2" id="KW-1185">Reference proteome</keyword>
<dbReference type="EMBL" id="CM042011">
    <property type="protein sequence ID" value="KAI3764496.1"/>
    <property type="molecule type" value="Genomic_DNA"/>
</dbReference>
<organism evidence="1 2">
    <name type="scientific">Cichorium intybus</name>
    <name type="common">Chicory</name>
    <dbReference type="NCBI Taxonomy" id="13427"/>
    <lineage>
        <taxon>Eukaryota</taxon>
        <taxon>Viridiplantae</taxon>
        <taxon>Streptophyta</taxon>
        <taxon>Embryophyta</taxon>
        <taxon>Tracheophyta</taxon>
        <taxon>Spermatophyta</taxon>
        <taxon>Magnoliopsida</taxon>
        <taxon>eudicotyledons</taxon>
        <taxon>Gunneridae</taxon>
        <taxon>Pentapetalae</taxon>
        <taxon>asterids</taxon>
        <taxon>campanulids</taxon>
        <taxon>Asterales</taxon>
        <taxon>Asteraceae</taxon>
        <taxon>Cichorioideae</taxon>
        <taxon>Cichorieae</taxon>
        <taxon>Cichoriinae</taxon>
        <taxon>Cichorium</taxon>
    </lineage>
</organism>
<sequence>MGLSAGPAHTVYFSVYEMCKGTFSRHHPNILTGHVAAGVFATVASDAVFTSMDMVKQRLKLGSGSLYKGVLDYVRIVLKEKIFGAFYASYRTTILMNAPFTTINFATYEAAKKGLLGVSLDSSSDERLVVHATAGAATGALVTDVTTPLHVVKTQFSVREDVHSYKAQFFSS</sequence>
<dbReference type="Proteomes" id="UP001055811">
    <property type="component" value="Linkage Group LG03"/>
</dbReference>
<protein>
    <submittedName>
        <fullName evidence="1">Uncharacterized protein</fullName>
    </submittedName>
</protein>
<evidence type="ECO:0000313" key="1">
    <source>
        <dbReference type="EMBL" id="KAI3764496.1"/>
    </source>
</evidence>
<evidence type="ECO:0000313" key="2">
    <source>
        <dbReference type="Proteomes" id="UP001055811"/>
    </source>
</evidence>
<name>A0ACB9F0L5_CICIN</name>